<organism evidence="1 2">
    <name type="scientific">Trifolium medium</name>
    <dbReference type="NCBI Taxonomy" id="97028"/>
    <lineage>
        <taxon>Eukaryota</taxon>
        <taxon>Viridiplantae</taxon>
        <taxon>Streptophyta</taxon>
        <taxon>Embryophyta</taxon>
        <taxon>Tracheophyta</taxon>
        <taxon>Spermatophyta</taxon>
        <taxon>Magnoliopsida</taxon>
        <taxon>eudicotyledons</taxon>
        <taxon>Gunneridae</taxon>
        <taxon>Pentapetalae</taxon>
        <taxon>rosids</taxon>
        <taxon>fabids</taxon>
        <taxon>Fabales</taxon>
        <taxon>Fabaceae</taxon>
        <taxon>Papilionoideae</taxon>
        <taxon>50 kb inversion clade</taxon>
        <taxon>NPAAA clade</taxon>
        <taxon>Hologalegina</taxon>
        <taxon>IRL clade</taxon>
        <taxon>Trifolieae</taxon>
        <taxon>Trifolium</taxon>
    </lineage>
</organism>
<proteinExistence type="predicted"/>
<dbReference type="AlphaFoldDB" id="A0A392U9V9"/>
<comment type="caution">
    <text evidence="1">The sequence shown here is derived from an EMBL/GenBank/DDBJ whole genome shotgun (WGS) entry which is preliminary data.</text>
</comment>
<accession>A0A392U9V9</accession>
<reference evidence="1 2" key="1">
    <citation type="journal article" date="2018" name="Front. Plant Sci.">
        <title>Red Clover (Trifolium pratense) and Zigzag Clover (T. medium) - A Picture of Genomic Similarities and Differences.</title>
        <authorList>
            <person name="Dluhosova J."/>
            <person name="Istvanek J."/>
            <person name="Nedelnik J."/>
            <person name="Repkova J."/>
        </authorList>
    </citation>
    <scope>NUCLEOTIDE SEQUENCE [LARGE SCALE GENOMIC DNA]</scope>
    <source>
        <strain evidence="2">cv. 10/8</strain>
        <tissue evidence="1">Leaf</tissue>
    </source>
</reference>
<name>A0A392U9V9_9FABA</name>
<sequence>FAFNRDFGPKRRCPSFYGDHRFNSVCQAEMCFPGCRVWSCLIEPEDAVEFLCPFSLCLV</sequence>
<dbReference type="Proteomes" id="UP000265520">
    <property type="component" value="Unassembled WGS sequence"/>
</dbReference>
<evidence type="ECO:0000313" key="1">
    <source>
        <dbReference type="EMBL" id="MCI69584.1"/>
    </source>
</evidence>
<keyword evidence="2" id="KW-1185">Reference proteome</keyword>
<feature type="non-terminal residue" evidence="1">
    <location>
        <position position="1"/>
    </location>
</feature>
<protein>
    <submittedName>
        <fullName evidence="1">Uncharacterized protein</fullName>
    </submittedName>
</protein>
<dbReference type="EMBL" id="LXQA010759318">
    <property type="protein sequence ID" value="MCI69584.1"/>
    <property type="molecule type" value="Genomic_DNA"/>
</dbReference>
<evidence type="ECO:0000313" key="2">
    <source>
        <dbReference type="Proteomes" id="UP000265520"/>
    </source>
</evidence>